<keyword evidence="2 4" id="KW-0808">Transferase</keyword>
<evidence type="ECO:0000313" key="4">
    <source>
        <dbReference type="EMBL" id="MBB1160805.1"/>
    </source>
</evidence>
<accession>A0A839HFV6</accession>
<dbReference type="InterPro" id="IPR029026">
    <property type="entry name" value="tRNA_m1G_MTases_N"/>
</dbReference>
<dbReference type="PANTHER" id="PTHR43191">
    <property type="entry name" value="RRNA METHYLTRANSFERASE 3"/>
    <property type="match status" value="1"/>
</dbReference>
<proteinExistence type="predicted"/>
<evidence type="ECO:0000256" key="2">
    <source>
        <dbReference type="ARBA" id="ARBA00022679"/>
    </source>
</evidence>
<dbReference type="SUPFAM" id="SSF75217">
    <property type="entry name" value="alpha/beta knot"/>
    <property type="match status" value="1"/>
</dbReference>
<sequence>MSAPPVEISARDNPLIQRLRKLTQDPAAYRKLGQVWLEGEHLCSALLARGGRAQQAVIARSAWMQRPALRTLAEGALRCAIVEDKLFAQLSGLESPAALGMLIETPAAATPQSDRDTLVLDRVQDAGNVGSMLRSAAALGIGQVLALKGTAALWSPKVLRAGQGAHFGLRLAEGLAPEALAAMGLPLVATSPHAEAVLGRHPLPRPLAWVLGHEGQGVQPALLQACALTLRIPQPGGEESLNVAAAAAICFYESQVRSRA</sequence>
<dbReference type="Gene3D" id="3.40.1280.10">
    <property type="match status" value="1"/>
</dbReference>
<keyword evidence="1 4" id="KW-0489">Methyltransferase</keyword>
<dbReference type="InterPro" id="IPR051259">
    <property type="entry name" value="rRNA_Methyltransferase"/>
</dbReference>
<dbReference type="GO" id="GO:0032259">
    <property type="term" value="P:methylation"/>
    <property type="evidence" value="ECO:0007669"/>
    <property type="project" value="UniProtKB-KW"/>
</dbReference>
<organism evidence="4 5">
    <name type="scientific">Aquariibacter albus</name>
    <dbReference type="NCBI Taxonomy" id="2759899"/>
    <lineage>
        <taxon>Bacteria</taxon>
        <taxon>Pseudomonadati</taxon>
        <taxon>Pseudomonadota</taxon>
        <taxon>Betaproteobacteria</taxon>
        <taxon>Burkholderiales</taxon>
        <taxon>Sphaerotilaceae</taxon>
        <taxon>Aquariibacter</taxon>
    </lineage>
</organism>
<dbReference type="GO" id="GO:0006396">
    <property type="term" value="P:RNA processing"/>
    <property type="evidence" value="ECO:0007669"/>
    <property type="project" value="InterPro"/>
</dbReference>
<dbReference type="GO" id="GO:0008173">
    <property type="term" value="F:RNA methyltransferase activity"/>
    <property type="evidence" value="ECO:0007669"/>
    <property type="project" value="InterPro"/>
</dbReference>
<dbReference type="RefSeq" id="WP_182661092.1">
    <property type="nucleotide sequence ID" value="NZ_JACIVI010000001.1"/>
</dbReference>
<dbReference type="InterPro" id="IPR029028">
    <property type="entry name" value="Alpha/beta_knot_MTases"/>
</dbReference>
<protein>
    <submittedName>
        <fullName evidence="4">RNA methyltransferase</fullName>
    </submittedName>
</protein>
<dbReference type="EMBL" id="JACIVI010000001">
    <property type="protein sequence ID" value="MBB1160805.1"/>
    <property type="molecule type" value="Genomic_DNA"/>
</dbReference>
<comment type="caution">
    <text evidence="4">The sequence shown here is derived from an EMBL/GenBank/DDBJ whole genome shotgun (WGS) entry which is preliminary data.</text>
</comment>
<name>A0A839HFV6_9BURK</name>
<evidence type="ECO:0000259" key="3">
    <source>
        <dbReference type="Pfam" id="PF00588"/>
    </source>
</evidence>
<dbReference type="Proteomes" id="UP000586093">
    <property type="component" value="Unassembled WGS sequence"/>
</dbReference>
<reference evidence="4 5" key="1">
    <citation type="submission" date="2020-08" db="EMBL/GenBank/DDBJ databases">
        <title>Aquariorum lacteus gen. nov., sp. nov., a new member of the family Comamonadaceae, isolated from freshwater aquarium.</title>
        <authorList>
            <person name="Chun S.-J."/>
        </authorList>
    </citation>
    <scope>NUCLEOTIDE SEQUENCE [LARGE SCALE GENOMIC DNA]</scope>
    <source>
        <strain evidence="4 5">SJAQ100</strain>
    </source>
</reference>
<evidence type="ECO:0000313" key="5">
    <source>
        <dbReference type="Proteomes" id="UP000586093"/>
    </source>
</evidence>
<dbReference type="InterPro" id="IPR029064">
    <property type="entry name" value="Ribosomal_eL30-like_sf"/>
</dbReference>
<dbReference type="GO" id="GO:0003723">
    <property type="term" value="F:RNA binding"/>
    <property type="evidence" value="ECO:0007669"/>
    <property type="project" value="InterPro"/>
</dbReference>
<feature type="domain" description="tRNA/rRNA methyltransferase SpoU type" evidence="3">
    <location>
        <begin position="118"/>
        <end position="252"/>
    </location>
</feature>
<evidence type="ECO:0000256" key="1">
    <source>
        <dbReference type="ARBA" id="ARBA00022603"/>
    </source>
</evidence>
<dbReference type="Pfam" id="PF00588">
    <property type="entry name" value="SpoU_methylase"/>
    <property type="match status" value="1"/>
</dbReference>
<dbReference type="Gene3D" id="3.30.1330.30">
    <property type="match status" value="1"/>
</dbReference>
<gene>
    <name evidence="4" type="ORF">H4F90_02275</name>
</gene>
<keyword evidence="5" id="KW-1185">Reference proteome</keyword>
<dbReference type="PANTHER" id="PTHR43191:SF2">
    <property type="entry name" value="RRNA METHYLTRANSFERASE 3, MITOCHONDRIAL"/>
    <property type="match status" value="1"/>
</dbReference>
<dbReference type="CDD" id="cd18095">
    <property type="entry name" value="SpoU-like_rRNA-MTase"/>
    <property type="match status" value="1"/>
</dbReference>
<dbReference type="SUPFAM" id="SSF55315">
    <property type="entry name" value="L30e-like"/>
    <property type="match status" value="1"/>
</dbReference>
<dbReference type="AlphaFoldDB" id="A0A839HFV6"/>
<dbReference type="InterPro" id="IPR001537">
    <property type="entry name" value="SpoU_MeTrfase"/>
</dbReference>